<accession>A0A6M3ZMR8</accession>
<proteinExistence type="predicted"/>
<gene>
    <name evidence="1" type="ORF">C798_06380</name>
</gene>
<sequence>MKKEEAQERFDAFLMDMDEQLEWLEDEAEQHGISFDSTPDDFEKLEQLFDLMSSNQEKEYVSKLTTTFARQLGEVVRLNYGGKWVLALEEEKSPHFNMPVIVGHTPVQGVEFAPILVMRAYALRRKKGTLKRAVDAQVDPKPLDLSGMVEES</sequence>
<evidence type="ECO:0000313" key="1">
    <source>
        <dbReference type="EMBL" id="QJP99866.1"/>
    </source>
</evidence>
<dbReference type="Proteomes" id="UP000501648">
    <property type="component" value="Chromosome"/>
</dbReference>
<protein>
    <submittedName>
        <fullName evidence="1">Uncharacterized protein</fullName>
    </submittedName>
</protein>
<dbReference type="AlphaFoldDB" id="A0A6M3ZMR8"/>
<organism evidence="1 2">
    <name type="scientific">Herbaspirillum rubrisubalbicans Os34</name>
    <dbReference type="NCBI Taxonomy" id="1235827"/>
    <lineage>
        <taxon>Bacteria</taxon>
        <taxon>Pseudomonadati</taxon>
        <taxon>Pseudomonadota</taxon>
        <taxon>Betaproteobacteria</taxon>
        <taxon>Burkholderiales</taxon>
        <taxon>Oxalobacteraceae</taxon>
        <taxon>Herbaspirillum</taxon>
    </lineage>
</organism>
<dbReference type="RefSeq" id="WP_017453153.1">
    <property type="nucleotide sequence ID" value="NZ_CP008956.1"/>
</dbReference>
<name>A0A6M3ZMR8_9BURK</name>
<evidence type="ECO:0000313" key="2">
    <source>
        <dbReference type="Proteomes" id="UP000501648"/>
    </source>
</evidence>
<reference evidence="1 2" key="1">
    <citation type="journal article" date="2012" name="J. Bacteriol.">
        <title>Genome sequence of the pathogenic Herbaspirillum seropedicae strain Os34, isolated from rice roots.</title>
        <authorList>
            <person name="Ye W."/>
            <person name="Ye S."/>
            <person name="Liu J."/>
            <person name="Chang S."/>
            <person name="Chen M."/>
            <person name="Zhu B."/>
            <person name="Guo L."/>
            <person name="An Q."/>
        </authorList>
    </citation>
    <scope>NUCLEOTIDE SEQUENCE [LARGE SCALE GENOMIC DNA]</scope>
    <source>
        <strain evidence="1 2">Os34</strain>
    </source>
</reference>
<dbReference type="EMBL" id="CP008956">
    <property type="protein sequence ID" value="QJP99866.1"/>
    <property type="molecule type" value="Genomic_DNA"/>
</dbReference>